<dbReference type="InterPro" id="IPR050382">
    <property type="entry name" value="MFS_Na/Anion_cotransporter"/>
</dbReference>
<feature type="transmembrane region" description="Helical" evidence="5">
    <location>
        <begin position="84"/>
        <end position="106"/>
    </location>
</feature>
<evidence type="ECO:0000313" key="7">
    <source>
        <dbReference type="EMBL" id="SPF36128.1"/>
    </source>
</evidence>
<protein>
    <submittedName>
        <fullName evidence="7">Putative MFS permease</fullName>
    </submittedName>
</protein>
<evidence type="ECO:0000256" key="3">
    <source>
        <dbReference type="ARBA" id="ARBA00022989"/>
    </source>
</evidence>
<accession>A0A2U3K944</accession>
<sequence length="446" mass="46488">MTAPPAPAAAPVSAMKRLVPLLMIVTSVGYVCRVAVTVVAPGMMRDFGLTQAQMGTVFSAFLIGYTFFQVPSGGLADRVSARRIFLVLCAGWSVFTVLTACVGWRGFGLAVIIPQLWLIRAGFGVIAAPTYPTSGRTIAVTVPPRLHARANSLVLASVGVGSAVTPLLLAPMTSHYGWRAALLVAALLSAAAGCLWWWLAPDRSAGDSSVAATVPYSGAQYSGAHASGAHASGAQASGAEDPAKTSPQPLRSRSFWLLFASYLLQGYLGYIFVFWFYLYLVQVRHFELLKAAGLTALPWLATIFAIPLGGVLSDAAMARWGATWGRRSVPLTALSVAAVFLVIGARTSSPGMAVAALTACTVLVMSTEGPFWATIAQLSGARSGIAGGTMNFGSNLGGMISPALTPWLAERIGWETALSLTAGFAVVAGLLWLGVRVNPASDGHAE</sequence>
<feature type="transmembrane region" description="Helical" evidence="5">
    <location>
        <begin position="112"/>
        <end position="131"/>
    </location>
</feature>
<evidence type="ECO:0000256" key="2">
    <source>
        <dbReference type="ARBA" id="ARBA00022692"/>
    </source>
</evidence>
<feature type="transmembrane region" description="Helical" evidence="5">
    <location>
        <begin position="152"/>
        <end position="170"/>
    </location>
</feature>
<dbReference type="Pfam" id="PF07690">
    <property type="entry name" value="MFS_1"/>
    <property type="match status" value="1"/>
</dbReference>
<dbReference type="GO" id="GO:0016020">
    <property type="term" value="C:membrane"/>
    <property type="evidence" value="ECO:0007669"/>
    <property type="project" value="UniProtKB-SubCell"/>
</dbReference>
<keyword evidence="3 5" id="KW-1133">Transmembrane helix</keyword>
<dbReference type="Gene3D" id="1.20.1250.20">
    <property type="entry name" value="MFS general substrate transporter like domains"/>
    <property type="match status" value="2"/>
</dbReference>
<feature type="domain" description="Major facilitator superfamily (MFS) profile" evidence="6">
    <location>
        <begin position="13"/>
        <end position="440"/>
    </location>
</feature>
<proteinExistence type="predicted"/>
<comment type="subcellular location">
    <subcellularLocation>
        <location evidence="1">Membrane</location>
        <topology evidence="1">Multi-pass membrane protein</topology>
    </subcellularLocation>
</comment>
<evidence type="ECO:0000313" key="8">
    <source>
        <dbReference type="Proteomes" id="UP000238701"/>
    </source>
</evidence>
<gene>
    <name evidence="7" type="ORF">SBA1_150021</name>
</gene>
<keyword evidence="4 5" id="KW-0472">Membrane</keyword>
<feature type="transmembrane region" description="Helical" evidence="5">
    <location>
        <begin position="416"/>
        <end position="435"/>
    </location>
</feature>
<dbReference type="Proteomes" id="UP000238701">
    <property type="component" value="Unassembled WGS sequence"/>
</dbReference>
<dbReference type="SUPFAM" id="SSF103473">
    <property type="entry name" value="MFS general substrate transporter"/>
    <property type="match status" value="1"/>
</dbReference>
<feature type="transmembrane region" description="Helical" evidence="5">
    <location>
        <begin position="329"/>
        <end position="346"/>
    </location>
</feature>
<evidence type="ECO:0000256" key="1">
    <source>
        <dbReference type="ARBA" id="ARBA00004141"/>
    </source>
</evidence>
<evidence type="ECO:0000256" key="4">
    <source>
        <dbReference type="ARBA" id="ARBA00023136"/>
    </source>
</evidence>
<feature type="transmembrane region" description="Helical" evidence="5">
    <location>
        <begin position="297"/>
        <end position="317"/>
    </location>
</feature>
<dbReference type="PANTHER" id="PTHR11662">
    <property type="entry name" value="SOLUTE CARRIER FAMILY 17"/>
    <property type="match status" value="1"/>
</dbReference>
<dbReference type="InterPro" id="IPR011701">
    <property type="entry name" value="MFS"/>
</dbReference>
<name>A0A2U3K944_9BACT</name>
<dbReference type="PROSITE" id="PS50850">
    <property type="entry name" value="MFS"/>
    <property type="match status" value="1"/>
</dbReference>
<keyword evidence="2 5" id="KW-0812">Transmembrane</keyword>
<dbReference type="GO" id="GO:0022857">
    <property type="term" value="F:transmembrane transporter activity"/>
    <property type="evidence" value="ECO:0007669"/>
    <property type="project" value="InterPro"/>
</dbReference>
<dbReference type="AlphaFoldDB" id="A0A2U3K944"/>
<dbReference type="InterPro" id="IPR020846">
    <property type="entry name" value="MFS_dom"/>
</dbReference>
<feature type="transmembrane region" description="Helical" evidence="5">
    <location>
        <begin position="176"/>
        <end position="199"/>
    </location>
</feature>
<dbReference type="InterPro" id="IPR036259">
    <property type="entry name" value="MFS_trans_sf"/>
</dbReference>
<reference evidence="8" key="1">
    <citation type="submission" date="2018-02" db="EMBL/GenBank/DDBJ databases">
        <authorList>
            <person name="Hausmann B."/>
        </authorList>
    </citation>
    <scope>NUCLEOTIDE SEQUENCE [LARGE SCALE GENOMIC DNA]</scope>
    <source>
        <strain evidence="8">Peat soil MAG SbA1</strain>
    </source>
</reference>
<evidence type="ECO:0000259" key="6">
    <source>
        <dbReference type="PROSITE" id="PS50850"/>
    </source>
</evidence>
<dbReference type="OrthoDB" id="9773404at2"/>
<dbReference type="EMBL" id="OMOD01000057">
    <property type="protein sequence ID" value="SPF36128.1"/>
    <property type="molecule type" value="Genomic_DNA"/>
</dbReference>
<feature type="transmembrane region" description="Helical" evidence="5">
    <location>
        <begin position="52"/>
        <end position="72"/>
    </location>
</feature>
<feature type="transmembrane region" description="Helical" evidence="5">
    <location>
        <begin position="21"/>
        <end position="40"/>
    </location>
</feature>
<evidence type="ECO:0000256" key="5">
    <source>
        <dbReference type="SAM" id="Phobius"/>
    </source>
</evidence>
<feature type="transmembrane region" description="Helical" evidence="5">
    <location>
        <begin position="255"/>
        <end position="277"/>
    </location>
</feature>
<organism evidence="7 8">
    <name type="scientific">Candidatus Sulfotelmatobacter kueseliae</name>
    <dbReference type="NCBI Taxonomy" id="2042962"/>
    <lineage>
        <taxon>Bacteria</taxon>
        <taxon>Pseudomonadati</taxon>
        <taxon>Acidobacteriota</taxon>
        <taxon>Terriglobia</taxon>
        <taxon>Terriglobales</taxon>
        <taxon>Candidatus Korobacteraceae</taxon>
        <taxon>Candidatus Sulfotelmatobacter</taxon>
    </lineage>
</organism>
<dbReference type="PANTHER" id="PTHR11662:SF399">
    <property type="entry name" value="FI19708P1-RELATED"/>
    <property type="match status" value="1"/>
</dbReference>